<dbReference type="eggNOG" id="COG3744">
    <property type="taxonomic scope" value="Bacteria"/>
</dbReference>
<dbReference type="InterPro" id="IPR002716">
    <property type="entry name" value="PIN_dom"/>
</dbReference>
<dbReference type="InterPro" id="IPR029060">
    <property type="entry name" value="PIN-like_dom_sf"/>
</dbReference>
<evidence type="ECO:0000313" key="3">
    <source>
        <dbReference type="Proteomes" id="UP000006242"/>
    </source>
</evidence>
<gene>
    <name evidence="2" type="ORF">SSPSH_001942</name>
</gene>
<accession>U2FY75</accession>
<dbReference type="Proteomes" id="UP000006242">
    <property type="component" value="Unassembled WGS sequence"/>
</dbReference>
<dbReference type="InterPro" id="IPR052919">
    <property type="entry name" value="TA_system_RNase"/>
</dbReference>
<proteinExistence type="predicted"/>
<protein>
    <submittedName>
        <fullName evidence="2">PilT protein-like protein</fullName>
    </submittedName>
</protein>
<dbReference type="EMBL" id="AFNV02000012">
    <property type="protein sequence ID" value="ERJ19103.1"/>
    <property type="molecule type" value="Genomic_DNA"/>
</dbReference>
<dbReference type="PANTHER" id="PTHR36173">
    <property type="entry name" value="RIBONUCLEASE VAPC16-RELATED"/>
    <property type="match status" value="1"/>
</dbReference>
<dbReference type="SUPFAM" id="SSF88723">
    <property type="entry name" value="PIN domain-like"/>
    <property type="match status" value="1"/>
</dbReference>
<reference evidence="2 3" key="1">
    <citation type="journal article" date="2011" name="J. Bacteriol.">
        <title>Genome sequence of Salinisphaera shabanensis, a gammaproteobacterium from the harsh, variable environment of the brine-seawater interface of the Shaban Deep in the Red Sea.</title>
        <authorList>
            <person name="Antunes A."/>
            <person name="Alam I."/>
            <person name="Bajic V.B."/>
            <person name="Stingl U."/>
        </authorList>
    </citation>
    <scope>NUCLEOTIDE SEQUENCE [LARGE SCALE GENOMIC DNA]</scope>
    <source>
        <strain evidence="2 3">E1L3A</strain>
    </source>
</reference>
<organism evidence="2 3">
    <name type="scientific">Salinisphaera shabanensis E1L3A</name>
    <dbReference type="NCBI Taxonomy" id="1033802"/>
    <lineage>
        <taxon>Bacteria</taxon>
        <taxon>Pseudomonadati</taxon>
        <taxon>Pseudomonadota</taxon>
        <taxon>Gammaproteobacteria</taxon>
        <taxon>Salinisphaerales</taxon>
        <taxon>Salinisphaeraceae</taxon>
        <taxon>Salinisphaera</taxon>
    </lineage>
</organism>
<dbReference type="PANTHER" id="PTHR36173:SF2">
    <property type="entry name" value="RIBONUCLEASE VAPC16"/>
    <property type="match status" value="1"/>
</dbReference>
<feature type="domain" description="PIN" evidence="1">
    <location>
        <begin position="4"/>
        <end position="119"/>
    </location>
</feature>
<dbReference type="OrthoDB" id="9798990at2"/>
<dbReference type="RefSeq" id="WP_006912674.1">
    <property type="nucleotide sequence ID" value="NZ_AFNV02000012.1"/>
</dbReference>
<dbReference type="InterPro" id="IPR041705">
    <property type="entry name" value="PIN_Sll0205"/>
</dbReference>
<sequence>MIFLLDTHLLLWAAAGSNRLPPRAADLIQDEANQLLFSAASIWEVAIKAGLNRPDFKVSAGRLRRALFENGYDELPISGRHAAAIANLPDIHKDPFDRILVAQAQVEDLTLCTSDSVLTSYPGSIELF</sequence>
<evidence type="ECO:0000259" key="1">
    <source>
        <dbReference type="Pfam" id="PF01850"/>
    </source>
</evidence>
<reference evidence="2 3" key="2">
    <citation type="journal article" date="2013" name="PLoS ONE">
        <title>INDIGO - INtegrated Data Warehouse of MIcrobial GenOmes with Examples from the Red Sea Extremophiles.</title>
        <authorList>
            <person name="Alam I."/>
            <person name="Antunes A."/>
            <person name="Kamau A.A."/>
            <person name="Ba Alawi W."/>
            <person name="Kalkatawi M."/>
            <person name="Stingl U."/>
            <person name="Bajic V.B."/>
        </authorList>
    </citation>
    <scope>NUCLEOTIDE SEQUENCE [LARGE SCALE GENOMIC DNA]</scope>
    <source>
        <strain evidence="2 3">E1L3A</strain>
    </source>
</reference>
<dbReference type="AlphaFoldDB" id="U2FY75"/>
<comment type="caution">
    <text evidence="2">The sequence shown here is derived from an EMBL/GenBank/DDBJ whole genome shotgun (WGS) entry which is preliminary data.</text>
</comment>
<dbReference type="Pfam" id="PF01850">
    <property type="entry name" value="PIN"/>
    <property type="match status" value="1"/>
</dbReference>
<dbReference type="CDD" id="cd09872">
    <property type="entry name" value="PIN_Sll0205-like"/>
    <property type="match status" value="1"/>
</dbReference>
<evidence type="ECO:0000313" key="2">
    <source>
        <dbReference type="EMBL" id="ERJ19103.1"/>
    </source>
</evidence>
<dbReference type="Gene3D" id="3.40.50.1010">
    <property type="entry name" value="5'-nuclease"/>
    <property type="match status" value="1"/>
</dbReference>
<name>U2FY75_9GAMM</name>
<dbReference type="STRING" id="1033802.SSPSH_001942"/>
<keyword evidence="3" id="KW-1185">Reference proteome</keyword>